<dbReference type="EMBL" id="CP034235">
    <property type="protein sequence ID" value="QGQ97063.1"/>
    <property type="molecule type" value="Genomic_DNA"/>
</dbReference>
<dbReference type="KEGG" id="ppsc:EHS13_20310"/>
<gene>
    <name evidence="1" type="ORF">EHS13_20310</name>
</gene>
<reference evidence="2" key="1">
    <citation type="submission" date="2018-11" db="EMBL/GenBank/DDBJ databases">
        <title>Complete genome sequence of Paenibacillus sp. ML311-T8.</title>
        <authorList>
            <person name="Nam Y.-D."/>
            <person name="Kang J."/>
            <person name="Chung W.-H."/>
            <person name="Park Y.S."/>
        </authorList>
    </citation>
    <scope>NUCLEOTIDE SEQUENCE [LARGE SCALE GENOMIC DNA]</scope>
    <source>
        <strain evidence="2">ML311-T8</strain>
    </source>
</reference>
<accession>A0A6B8RNE8</accession>
<dbReference type="OrthoDB" id="9802430at2"/>
<keyword evidence="2" id="KW-1185">Reference proteome</keyword>
<dbReference type="AlphaFoldDB" id="A0A6B8RNE8"/>
<evidence type="ECO:0000313" key="2">
    <source>
        <dbReference type="Proteomes" id="UP000426246"/>
    </source>
</evidence>
<dbReference type="RefSeq" id="WP_155702163.1">
    <property type="nucleotide sequence ID" value="NZ_CP034235.1"/>
</dbReference>
<protein>
    <submittedName>
        <fullName evidence="1">Uncharacterized protein</fullName>
    </submittedName>
</protein>
<name>A0A6B8RNE8_9BACL</name>
<proteinExistence type="predicted"/>
<sequence length="105" mass="12000">MNFKDHVAQDIANVFFNTDEFSDLVTIDGQECTVQIDSDRLIKRSEKEYNGITAGIILYFIPVLDYPNKPKVGNTQIFNNKLHFIDSVLESDGVYEIVINQNRGE</sequence>
<organism evidence="1 2">
    <name type="scientific">Paenibacillus psychroresistens</name>
    <dbReference type="NCBI Taxonomy" id="1778678"/>
    <lineage>
        <taxon>Bacteria</taxon>
        <taxon>Bacillati</taxon>
        <taxon>Bacillota</taxon>
        <taxon>Bacilli</taxon>
        <taxon>Bacillales</taxon>
        <taxon>Paenibacillaceae</taxon>
        <taxon>Paenibacillus</taxon>
    </lineage>
</organism>
<dbReference type="Proteomes" id="UP000426246">
    <property type="component" value="Chromosome"/>
</dbReference>
<evidence type="ECO:0000313" key="1">
    <source>
        <dbReference type="EMBL" id="QGQ97063.1"/>
    </source>
</evidence>